<sequence>MHNDKLDKDDNEDTVQSMCGRLQAYTKSAYRYISAAWHEGHFFLVDVTFDIRQPGIFQKVNVCDSLRFTSRQRATAVLGRLQRFLFGFCFHGLDHNLLLLEKQDYNVQQAVFQHCPQQKNTHDCGLFAVDIICLTTRKSIRWSSHKGILSHYVRPTVVPWTLVQPRMVAIENVSSFFPALMPPIPSPTSASIDINESTHLSPSMDGRENHGRLFASILVLDPHRTTDEATGNESSQNKDKELEDGTRPEDSIPDCAYDLFEKKFSKPGASRNNRRE</sequence>
<evidence type="ECO:0000256" key="3">
    <source>
        <dbReference type="SAM" id="MobiDB-lite"/>
    </source>
</evidence>
<evidence type="ECO:0000313" key="5">
    <source>
        <dbReference type="EMBL" id="KAG7353228.1"/>
    </source>
</evidence>
<feature type="compositionally biased region" description="Basic and acidic residues" evidence="3">
    <location>
        <begin position="236"/>
        <end position="250"/>
    </location>
</feature>
<protein>
    <submittedName>
        <fullName evidence="5">Ulp1 protease family protein</fullName>
    </submittedName>
</protein>
<evidence type="ECO:0000313" key="6">
    <source>
        <dbReference type="Proteomes" id="UP000693970"/>
    </source>
</evidence>
<dbReference type="AlphaFoldDB" id="A0A9K3L032"/>
<comment type="caution">
    <text evidence="5">The sequence shown here is derived from an EMBL/GenBank/DDBJ whole genome shotgun (WGS) entry which is preliminary data.</text>
</comment>
<dbReference type="Proteomes" id="UP000693970">
    <property type="component" value="Unassembled WGS sequence"/>
</dbReference>
<evidence type="ECO:0000259" key="4">
    <source>
        <dbReference type="Pfam" id="PF02902"/>
    </source>
</evidence>
<evidence type="ECO:0000256" key="1">
    <source>
        <dbReference type="ARBA" id="ARBA00022670"/>
    </source>
</evidence>
<dbReference type="GO" id="GO:0008234">
    <property type="term" value="F:cysteine-type peptidase activity"/>
    <property type="evidence" value="ECO:0007669"/>
    <property type="project" value="InterPro"/>
</dbReference>
<gene>
    <name evidence="5" type="ORF">IV203_009277</name>
</gene>
<reference evidence="5" key="1">
    <citation type="journal article" date="2021" name="Sci. Rep.">
        <title>Diploid genomic architecture of Nitzschia inconspicua, an elite biomass production diatom.</title>
        <authorList>
            <person name="Oliver A."/>
            <person name="Podell S."/>
            <person name="Pinowska A."/>
            <person name="Traller J.C."/>
            <person name="Smith S.R."/>
            <person name="McClure R."/>
            <person name="Beliaev A."/>
            <person name="Bohutskyi P."/>
            <person name="Hill E.A."/>
            <person name="Rabines A."/>
            <person name="Zheng H."/>
            <person name="Allen L.Z."/>
            <person name="Kuo A."/>
            <person name="Grigoriev I.V."/>
            <person name="Allen A.E."/>
            <person name="Hazlebeck D."/>
            <person name="Allen E.E."/>
        </authorList>
    </citation>
    <scope>NUCLEOTIDE SEQUENCE</scope>
    <source>
        <strain evidence="5">Hildebrandi</strain>
    </source>
</reference>
<reference evidence="5" key="2">
    <citation type="submission" date="2021-04" db="EMBL/GenBank/DDBJ databases">
        <authorList>
            <person name="Podell S."/>
        </authorList>
    </citation>
    <scope>NUCLEOTIDE SEQUENCE</scope>
    <source>
        <strain evidence="5">Hildebrandi</strain>
    </source>
</reference>
<dbReference type="GO" id="GO:0006508">
    <property type="term" value="P:proteolysis"/>
    <property type="evidence" value="ECO:0007669"/>
    <property type="project" value="UniProtKB-KW"/>
</dbReference>
<accession>A0A9K3L032</accession>
<dbReference type="Pfam" id="PF02902">
    <property type="entry name" value="Peptidase_C48"/>
    <property type="match status" value="1"/>
</dbReference>
<keyword evidence="1 5" id="KW-0645">Protease</keyword>
<evidence type="ECO:0000256" key="2">
    <source>
        <dbReference type="ARBA" id="ARBA00022801"/>
    </source>
</evidence>
<feature type="domain" description="Ubiquitin-like protease family profile" evidence="4">
    <location>
        <begin position="36"/>
        <end position="142"/>
    </location>
</feature>
<dbReference type="OrthoDB" id="2976051at2759"/>
<dbReference type="EMBL" id="JAGRRH010000017">
    <property type="protein sequence ID" value="KAG7353228.1"/>
    <property type="molecule type" value="Genomic_DNA"/>
</dbReference>
<feature type="region of interest" description="Disordered" evidence="3">
    <location>
        <begin position="226"/>
        <end position="253"/>
    </location>
</feature>
<organism evidence="5 6">
    <name type="scientific">Nitzschia inconspicua</name>
    <dbReference type="NCBI Taxonomy" id="303405"/>
    <lineage>
        <taxon>Eukaryota</taxon>
        <taxon>Sar</taxon>
        <taxon>Stramenopiles</taxon>
        <taxon>Ochrophyta</taxon>
        <taxon>Bacillariophyta</taxon>
        <taxon>Bacillariophyceae</taxon>
        <taxon>Bacillariophycidae</taxon>
        <taxon>Bacillariales</taxon>
        <taxon>Bacillariaceae</taxon>
        <taxon>Nitzschia</taxon>
    </lineage>
</organism>
<dbReference type="InterPro" id="IPR003653">
    <property type="entry name" value="Peptidase_C48_C"/>
</dbReference>
<keyword evidence="2" id="KW-0378">Hydrolase</keyword>
<proteinExistence type="predicted"/>
<keyword evidence="6" id="KW-1185">Reference proteome</keyword>
<name>A0A9K3L032_9STRA</name>